<dbReference type="Proteomes" id="UP000830835">
    <property type="component" value="Unassembled WGS sequence"/>
</dbReference>
<feature type="transmembrane region" description="Helical" evidence="1">
    <location>
        <begin position="20"/>
        <end position="46"/>
    </location>
</feature>
<accession>A0ABT0C7S6</accession>
<protein>
    <submittedName>
        <fullName evidence="2">Metal-binding protein</fullName>
    </submittedName>
</protein>
<comment type="caution">
    <text evidence="2">The sequence shown here is derived from an EMBL/GenBank/DDBJ whole genome shotgun (WGS) entry which is preliminary data.</text>
</comment>
<dbReference type="PANTHER" id="PTHR39085:SF1">
    <property type="entry name" value="SLL0924 PROTEIN"/>
    <property type="match status" value="1"/>
</dbReference>
<feature type="transmembrane region" description="Helical" evidence="1">
    <location>
        <begin position="85"/>
        <end position="109"/>
    </location>
</feature>
<evidence type="ECO:0000313" key="2">
    <source>
        <dbReference type="EMBL" id="MCJ2541843.1"/>
    </source>
</evidence>
<reference evidence="2" key="1">
    <citation type="submission" date="2021-02" db="EMBL/GenBank/DDBJ databases">
        <title>The CRISPR/cas machinery reduction and long-range gene transfer in the hot spring cyanobacterium Synechococcus.</title>
        <authorList>
            <person name="Dvorak P."/>
            <person name="Jahodarova E."/>
            <person name="Hasler P."/>
            <person name="Poulickova A."/>
        </authorList>
    </citation>
    <scope>NUCLEOTIDE SEQUENCE</scope>
    <source>
        <strain evidence="2">Rupite</strain>
    </source>
</reference>
<evidence type="ECO:0000256" key="1">
    <source>
        <dbReference type="SAM" id="Phobius"/>
    </source>
</evidence>
<dbReference type="Pfam" id="PF09988">
    <property type="entry name" value="DUF2227"/>
    <property type="match status" value="1"/>
</dbReference>
<dbReference type="PANTHER" id="PTHR39085">
    <property type="entry name" value="SLL0924 PROTEIN"/>
    <property type="match status" value="1"/>
</dbReference>
<evidence type="ECO:0000313" key="3">
    <source>
        <dbReference type="Proteomes" id="UP000830835"/>
    </source>
</evidence>
<gene>
    <name evidence="2" type="ORF">JX360_02805</name>
</gene>
<dbReference type="EMBL" id="JAFIRA010000004">
    <property type="protein sequence ID" value="MCJ2541843.1"/>
    <property type="molecule type" value="Genomic_DNA"/>
</dbReference>
<keyword evidence="1" id="KW-0812">Transmembrane</keyword>
<keyword evidence="1" id="KW-0472">Membrane</keyword>
<proteinExistence type="predicted"/>
<keyword evidence="3" id="KW-1185">Reference proteome</keyword>
<dbReference type="RefSeq" id="WP_244349056.1">
    <property type="nucleotide sequence ID" value="NZ_JAFIRA010000004.1"/>
</dbReference>
<sequence>MPLGSTHDRITLWTAPTITVAAGLLGNSTTVALAVGSAYLFSGLMFSGDLDTHSRQYQRWLFLRWIWLPYRKWMRHRSLWSHGPILGTAVRVLYLGLWVGGFGLLWAWLGSRLGWWMWQPWVWRSDLWQLLQVHAELLFWIGMGLELGSMNHTLSDWMVSSWKRWRKRRPVRTVSGQLSYRR</sequence>
<name>A0ABT0C7S6_THEVL</name>
<keyword evidence="1" id="KW-1133">Transmembrane helix</keyword>
<dbReference type="InterPro" id="IPR019250">
    <property type="entry name" value="DUF2227_metal-bd"/>
</dbReference>
<organism evidence="2 3">
    <name type="scientific">Thermostichus vulcanus str. 'Rupite'</name>
    <dbReference type="NCBI Taxonomy" id="2813851"/>
    <lineage>
        <taxon>Bacteria</taxon>
        <taxon>Bacillati</taxon>
        <taxon>Cyanobacteriota</taxon>
        <taxon>Cyanophyceae</taxon>
        <taxon>Thermostichales</taxon>
        <taxon>Thermostichaceae</taxon>
        <taxon>Thermostichus</taxon>
    </lineage>
</organism>